<evidence type="ECO:0000313" key="1">
    <source>
        <dbReference type="EMBL" id="MDH7640259.1"/>
    </source>
</evidence>
<protein>
    <submittedName>
        <fullName evidence="1">Uncharacterized protein</fullName>
    </submittedName>
</protein>
<reference evidence="1" key="1">
    <citation type="submission" date="2023-04" db="EMBL/GenBank/DDBJ databases">
        <title>Sphingomonas sp. MAHUQ-71 isolated from rice field.</title>
        <authorList>
            <person name="Huq M.A."/>
        </authorList>
    </citation>
    <scope>NUCLEOTIDE SEQUENCE</scope>
    <source>
        <strain evidence="1">MAHUQ-71</strain>
    </source>
</reference>
<dbReference type="Proteomes" id="UP001160625">
    <property type="component" value="Unassembled WGS sequence"/>
</dbReference>
<dbReference type="EMBL" id="JARYGZ010000002">
    <property type="protein sequence ID" value="MDH7640259.1"/>
    <property type="molecule type" value="Genomic_DNA"/>
</dbReference>
<dbReference type="RefSeq" id="WP_281045611.1">
    <property type="nucleotide sequence ID" value="NZ_JARYGZ010000002.1"/>
</dbReference>
<name>A0ABT6N589_9SPHN</name>
<keyword evidence="2" id="KW-1185">Reference proteome</keyword>
<comment type="caution">
    <text evidence="1">The sequence shown here is derived from an EMBL/GenBank/DDBJ whole genome shotgun (WGS) entry which is preliminary data.</text>
</comment>
<gene>
    <name evidence="1" type="ORF">QGN17_16095</name>
</gene>
<evidence type="ECO:0000313" key="2">
    <source>
        <dbReference type="Proteomes" id="UP001160625"/>
    </source>
</evidence>
<sequence>MAAPPKPFDPRWSPLDRVQHVTHVTLARRIIEDVTIAPGLVGEGCLATTRRRVVWVSPNTWGDGARYGSVEFAFDWLPLIGTRSLMWVEPIKYGLQTARFLLTDKPADWSALGLVPYDPAVDDGPLQTVAGDWYRRRDIVVEVMIDGDIPLSGCLELGFVKHHPSFCSLNRSNCVEASTTPRTPARILGYIIGAGLHGADHALASGNDPIGGLNQSFSDLWFSLGGKNCKGTMAAMTEAKIVARSAALFAGEGRFAEAKQVFHLIKGEGLALDALREVIRDHFGRPALKLD</sequence>
<proteinExistence type="predicted"/>
<accession>A0ABT6N589</accession>
<organism evidence="1 2">
    <name type="scientific">Sphingomonas oryzagri</name>
    <dbReference type="NCBI Taxonomy" id="3042314"/>
    <lineage>
        <taxon>Bacteria</taxon>
        <taxon>Pseudomonadati</taxon>
        <taxon>Pseudomonadota</taxon>
        <taxon>Alphaproteobacteria</taxon>
        <taxon>Sphingomonadales</taxon>
        <taxon>Sphingomonadaceae</taxon>
        <taxon>Sphingomonas</taxon>
    </lineage>
</organism>